<accession>A0ABU8CCD6</accession>
<dbReference type="Proteomes" id="UP001375382">
    <property type="component" value="Unassembled WGS sequence"/>
</dbReference>
<organism evidence="1 2">
    <name type="scientific">Rheinheimera muenzenbergensis</name>
    <dbReference type="NCBI Taxonomy" id="1193628"/>
    <lineage>
        <taxon>Bacteria</taxon>
        <taxon>Pseudomonadati</taxon>
        <taxon>Pseudomonadota</taxon>
        <taxon>Gammaproteobacteria</taxon>
        <taxon>Chromatiales</taxon>
        <taxon>Chromatiaceae</taxon>
        <taxon>Rheinheimera</taxon>
    </lineage>
</organism>
<gene>
    <name evidence="1" type="ORF">MN202_20340</name>
</gene>
<reference evidence="1 2" key="1">
    <citation type="journal article" date="2023" name="Ecotoxicol. Environ. Saf.">
        <title>Mercury remediation potential of mercury-resistant strain Rheinheimera metallidurans sp. nov. isolated from a municipal waste dumping site.</title>
        <authorList>
            <person name="Yadav V."/>
            <person name="Manjhi A."/>
            <person name="Vadakedath N."/>
        </authorList>
    </citation>
    <scope>NUCLEOTIDE SEQUENCE [LARGE SCALE GENOMIC DNA]</scope>
    <source>
        <strain evidence="1 2">E-49</strain>
    </source>
</reference>
<name>A0ABU8CCD6_9GAMM</name>
<proteinExistence type="predicted"/>
<evidence type="ECO:0000313" key="2">
    <source>
        <dbReference type="Proteomes" id="UP001375382"/>
    </source>
</evidence>
<evidence type="ECO:0000313" key="1">
    <source>
        <dbReference type="EMBL" id="MEH8019587.1"/>
    </source>
</evidence>
<keyword evidence="2" id="KW-1185">Reference proteome</keyword>
<dbReference type="EMBL" id="JALAAR010000037">
    <property type="protein sequence ID" value="MEH8019587.1"/>
    <property type="molecule type" value="Genomic_DNA"/>
</dbReference>
<sequence>MVKLAVEQAIIQALKELEESGDIVVTTTIPSLVAAKINTAVQAVSPNLLTQEEFSAVKNAVNVTWSGFHLDDWDFQTHIGLTREQLKDTLNKMGKTE</sequence>
<comment type="caution">
    <text evidence="1">The sequence shown here is derived from an EMBL/GenBank/DDBJ whole genome shotgun (WGS) entry which is preliminary data.</text>
</comment>
<dbReference type="RefSeq" id="WP_335737964.1">
    <property type="nucleotide sequence ID" value="NZ_JALAAR010000037.1"/>
</dbReference>
<protein>
    <submittedName>
        <fullName evidence="1">Uncharacterized protein</fullName>
    </submittedName>
</protein>